<dbReference type="Pfam" id="PF03462">
    <property type="entry name" value="PCRF"/>
    <property type="match status" value="1"/>
</dbReference>
<dbReference type="InterPro" id="IPR000352">
    <property type="entry name" value="Pep_chain_release_fac_I"/>
</dbReference>
<dbReference type="InterPro" id="IPR004373">
    <property type="entry name" value="RF-1"/>
</dbReference>
<protein>
    <submittedName>
        <fullName evidence="5">Peptide chain release factor 1</fullName>
    </submittedName>
</protein>
<dbReference type="PANTHER" id="PTHR43804:SF7">
    <property type="entry name" value="LD18447P"/>
    <property type="match status" value="1"/>
</dbReference>
<dbReference type="Pfam" id="PF00472">
    <property type="entry name" value="RF-1"/>
    <property type="match status" value="1"/>
</dbReference>
<dbReference type="Gene3D" id="6.10.140.1950">
    <property type="match status" value="1"/>
</dbReference>
<reference evidence="5" key="1">
    <citation type="submission" date="2023-03" db="EMBL/GenBank/DDBJ databases">
        <authorList>
            <person name="Steffen K."/>
            <person name="Cardenas P."/>
        </authorList>
    </citation>
    <scope>NUCLEOTIDE SEQUENCE</scope>
</reference>
<evidence type="ECO:0000313" key="6">
    <source>
        <dbReference type="Proteomes" id="UP001174909"/>
    </source>
</evidence>
<dbReference type="SMART" id="SM00937">
    <property type="entry name" value="PCRF"/>
    <property type="match status" value="1"/>
</dbReference>
<dbReference type="HAMAP" id="MF_00093">
    <property type="entry name" value="Rel_fac_1"/>
    <property type="match status" value="1"/>
</dbReference>
<proteinExistence type="inferred from homology"/>
<organism evidence="5 6">
    <name type="scientific">Geodia barretti</name>
    <name type="common">Barrett's horny sponge</name>
    <dbReference type="NCBI Taxonomy" id="519541"/>
    <lineage>
        <taxon>Eukaryota</taxon>
        <taxon>Metazoa</taxon>
        <taxon>Porifera</taxon>
        <taxon>Demospongiae</taxon>
        <taxon>Heteroscleromorpha</taxon>
        <taxon>Tetractinellida</taxon>
        <taxon>Astrophorina</taxon>
        <taxon>Geodiidae</taxon>
        <taxon>Geodia</taxon>
    </lineage>
</organism>
<dbReference type="InterPro" id="IPR050057">
    <property type="entry name" value="Prokaryotic/Mito_RF"/>
</dbReference>
<dbReference type="AlphaFoldDB" id="A0AA35WJ48"/>
<evidence type="ECO:0000256" key="3">
    <source>
        <dbReference type="ARBA" id="ARBA00022917"/>
    </source>
</evidence>
<dbReference type="NCBIfam" id="NF001859">
    <property type="entry name" value="PRK00591.1"/>
    <property type="match status" value="1"/>
</dbReference>
<dbReference type="NCBIfam" id="TIGR00019">
    <property type="entry name" value="prfA"/>
    <property type="match status" value="1"/>
</dbReference>
<gene>
    <name evidence="5" type="ORF">GBAR_LOCUS13120</name>
</gene>
<evidence type="ECO:0000259" key="4">
    <source>
        <dbReference type="SMART" id="SM00937"/>
    </source>
</evidence>
<dbReference type="InterPro" id="IPR005139">
    <property type="entry name" value="PCRF"/>
</dbReference>
<keyword evidence="6" id="KW-1185">Reference proteome</keyword>
<sequence length="371" mass="40770">MTTKTATGTGTAGAGIEAALAAARERYQEVTERLANPAVLADPAELRRLSTVHSELEPLIEAGSRHRELGEQLEEALEMEQDPDPEMAEFAAEEATETRAKLDRVADEIRRRLLPKDPNDDRNVLLEVRAGTGGEEAALFAREIFRMYEQYARSNGFRVDVVSSQESPVGGVKEIVSVIEGKGAFSRLKFESGVHRVQRVPATEASGRIHTSAVTVAVLPEAEDVEIQIDAKDLRVDTFCSSGPGGQSVNTTYSAVRITHLPSGLVVSCQDEKSQIKNKAKALRVLKSRLLELARQEQQDQVAEARRGQVGRGDRSEKIRTYNFKENRITDHRIALTLHSLPNVLGGELDSLIEPLHAREQADRLKALNGP</sequence>
<feature type="domain" description="Peptide chain release factor" evidence="4">
    <location>
        <begin position="78"/>
        <end position="191"/>
    </location>
</feature>
<dbReference type="InterPro" id="IPR045853">
    <property type="entry name" value="Pep_chain_release_fac_I_sf"/>
</dbReference>
<dbReference type="Gene3D" id="3.30.160.20">
    <property type="match status" value="1"/>
</dbReference>
<evidence type="ECO:0000256" key="2">
    <source>
        <dbReference type="ARBA" id="ARBA00022481"/>
    </source>
</evidence>
<accession>A0AA35WJ48</accession>
<dbReference type="PANTHER" id="PTHR43804">
    <property type="entry name" value="LD18447P"/>
    <property type="match status" value="1"/>
</dbReference>
<keyword evidence="3" id="KW-0648">Protein biosynthesis</keyword>
<dbReference type="SUPFAM" id="SSF75620">
    <property type="entry name" value="Release factor"/>
    <property type="match status" value="1"/>
</dbReference>
<dbReference type="FunFam" id="3.30.160.20:FF:000004">
    <property type="entry name" value="Peptide chain release factor 1"/>
    <property type="match status" value="1"/>
</dbReference>
<name>A0AA35WJ48_GEOBA</name>
<dbReference type="FunFam" id="3.30.70.1660:FF:000002">
    <property type="entry name" value="Peptide chain release factor 1"/>
    <property type="match status" value="1"/>
</dbReference>
<evidence type="ECO:0000256" key="1">
    <source>
        <dbReference type="ARBA" id="ARBA00010835"/>
    </source>
</evidence>
<comment type="caution">
    <text evidence="5">The sequence shown here is derived from an EMBL/GenBank/DDBJ whole genome shotgun (WGS) entry which is preliminary data.</text>
</comment>
<comment type="similarity">
    <text evidence="1">Belongs to the prokaryotic/mitochondrial release factor family.</text>
</comment>
<dbReference type="Proteomes" id="UP001174909">
    <property type="component" value="Unassembled WGS sequence"/>
</dbReference>
<dbReference type="Gene3D" id="3.30.70.1660">
    <property type="match status" value="1"/>
</dbReference>
<dbReference type="GO" id="GO:0005737">
    <property type="term" value="C:cytoplasm"/>
    <property type="evidence" value="ECO:0007669"/>
    <property type="project" value="UniProtKB-ARBA"/>
</dbReference>
<dbReference type="EMBL" id="CASHTH010001945">
    <property type="protein sequence ID" value="CAI8022314.1"/>
    <property type="molecule type" value="Genomic_DNA"/>
</dbReference>
<keyword evidence="2" id="KW-0488">Methylation</keyword>
<evidence type="ECO:0000313" key="5">
    <source>
        <dbReference type="EMBL" id="CAI8022314.1"/>
    </source>
</evidence>
<dbReference type="GO" id="GO:0016149">
    <property type="term" value="F:translation release factor activity, codon specific"/>
    <property type="evidence" value="ECO:0007669"/>
    <property type="project" value="InterPro"/>
</dbReference>